<sequence>MQSIKISLAWKRVIVAMLPLSGALIFPILVLFLITRGGMNTGIGTTLLVSTLWFVIMLITSEMPHSENSSH</sequence>
<evidence type="ECO:0000256" key="1">
    <source>
        <dbReference type="SAM" id="Phobius"/>
    </source>
</evidence>
<dbReference type="AlphaFoldDB" id="A0A385I0X6"/>
<keyword evidence="1" id="KW-1133">Transmembrane helix</keyword>
<gene>
    <name evidence="2" type="ORF">PMNZ_652</name>
</gene>
<feature type="transmembrane region" description="Helical" evidence="1">
    <location>
        <begin position="41"/>
        <end position="60"/>
    </location>
</feature>
<geneLocation type="plastid" evidence="2"/>
<proteinExistence type="predicted"/>
<organism evidence="2">
    <name type="scientific">Paulinella micropora</name>
    <dbReference type="NCBI Taxonomy" id="1928728"/>
    <lineage>
        <taxon>Eukaryota</taxon>
        <taxon>Sar</taxon>
        <taxon>Rhizaria</taxon>
        <taxon>Cercozoa</taxon>
        <taxon>Imbricatea</taxon>
        <taxon>Silicofilosea</taxon>
        <taxon>Euglyphida</taxon>
        <taxon>Paulinellidae</taxon>
        <taxon>Paulinella</taxon>
    </lineage>
</organism>
<protein>
    <submittedName>
        <fullName evidence="2">Uncharacterized protein</fullName>
    </submittedName>
</protein>
<reference evidence="2" key="1">
    <citation type="submission" date="2018-02" db="EMBL/GenBank/DDBJ databases">
        <title>Genome reduction pattern in chromatophore genome of Paulinella.</title>
        <authorList>
            <person name="Lhee D."/>
            <person name="Yoon H.S."/>
        </authorList>
    </citation>
    <scope>NUCLEOTIDE SEQUENCE</scope>
    <source>
        <strain evidence="2">NZ27</strain>
    </source>
</reference>
<accession>A0A385I0X6</accession>
<keyword evidence="2" id="KW-0934">Plastid</keyword>
<keyword evidence="1" id="KW-0812">Transmembrane</keyword>
<evidence type="ECO:0000313" key="2">
    <source>
        <dbReference type="EMBL" id="AXY63576.1"/>
    </source>
</evidence>
<name>A0A385I0X6_9EUKA</name>
<dbReference type="EMBL" id="MG976688">
    <property type="protein sequence ID" value="AXY63576.1"/>
    <property type="molecule type" value="Genomic_DNA"/>
</dbReference>
<keyword evidence="1" id="KW-0472">Membrane</keyword>
<feature type="transmembrane region" description="Helical" evidence="1">
    <location>
        <begin position="12"/>
        <end position="35"/>
    </location>
</feature>